<comment type="cofactor">
    <cofactor evidence="1">
        <name>FMN</name>
        <dbReference type="ChEBI" id="CHEBI:58210"/>
    </cofactor>
</comment>
<keyword evidence="9" id="KW-1185">Reference proteome</keyword>
<evidence type="ECO:0000256" key="3">
    <source>
        <dbReference type="ARBA" id="ARBA00022630"/>
    </source>
</evidence>
<evidence type="ECO:0000259" key="7">
    <source>
        <dbReference type="Pfam" id="PF00881"/>
    </source>
</evidence>
<evidence type="ECO:0000313" key="9">
    <source>
        <dbReference type="Proteomes" id="UP000194946"/>
    </source>
</evidence>
<dbReference type="InterPro" id="IPR033878">
    <property type="entry name" value="NfsB-like"/>
</dbReference>
<dbReference type="InterPro" id="IPR029479">
    <property type="entry name" value="Nitroreductase"/>
</dbReference>
<dbReference type="GO" id="GO:0016491">
    <property type="term" value="F:oxidoreductase activity"/>
    <property type="evidence" value="ECO:0007669"/>
    <property type="project" value="UniProtKB-KW"/>
</dbReference>
<keyword evidence="6" id="KW-0560">Oxidoreductase</keyword>
<dbReference type="Proteomes" id="UP000194946">
    <property type="component" value="Unassembled WGS sequence"/>
</dbReference>
<proteinExistence type="inferred from homology"/>
<name>A0A251ZT95_9PROT</name>
<dbReference type="SUPFAM" id="SSF55469">
    <property type="entry name" value="FMN-dependent nitroreductase-like"/>
    <property type="match status" value="1"/>
</dbReference>
<organism evidence="8 9">
    <name type="scientific">Commensalibacter intestini</name>
    <dbReference type="NCBI Taxonomy" id="479936"/>
    <lineage>
        <taxon>Bacteria</taxon>
        <taxon>Pseudomonadati</taxon>
        <taxon>Pseudomonadota</taxon>
        <taxon>Alphaproteobacteria</taxon>
        <taxon>Acetobacterales</taxon>
        <taxon>Acetobacteraceae</taxon>
    </lineage>
</organism>
<evidence type="ECO:0000256" key="6">
    <source>
        <dbReference type="ARBA" id="ARBA00023002"/>
    </source>
</evidence>
<dbReference type="NCBIfam" id="NF008275">
    <property type="entry name" value="PRK11053.1"/>
    <property type="match status" value="1"/>
</dbReference>
<dbReference type="PANTHER" id="PTHR43673">
    <property type="entry name" value="NAD(P)H NITROREDUCTASE YDGI-RELATED"/>
    <property type="match status" value="1"/>
</dbReference>
<evidence type="ECO:0000256" key="2">
    <source>
        <dbReference type="ARBA" id="ARBA00007118"/>
    </source>
</evidence>
<keyword evidence="4" id="KW-0288">FMN</keyword>
<dbReference type="Pfam" id="PF00881">
    <property type="entry name" value="Nitroreductase"/>
    <property type="match status" value="1"/>
</dbReference>
<dbReference type="RefSeq" id="WP_086632574.1">
    <property type="nucleotide sequence ID" value="NZ_JOPB01000011.1"/>
</dbReference>
<sequence length="218" mass="24693">MNLKQIIHQRYATKKYNPNKKIPADLIEQLIELLQYTPTSINSQPYHFIVTGNPDGKKRVASSMASDFFIFNHDKVIDSSHSIVICSKTSIDRNYLTKTIQKAYNDGRINSLEKVEQQVNQYMSFVDLHNKVEHNAKSWMGKQCYIALGYLLLGAAALGIDATPIEGFDSKALDKEFNLTEQGYTSLVVVTLGYHADDDIFASLPKSRLDKDDLFTFC</sequence>
<dbReference type="CDD" id="cd02149">
    <property type="entry name" value="NfsB-like"/>
    <property type="match status" value="1"/>
</dbReference>
<dbReference type="PANTHER" id="PTHR43673:SF2">
    <property type="entry name" value="NITROREDUCTASE"/>
    <property type="match status" value="1"/>
</dbReference>
<dbReference type="EMBL" id="JOPB01000011">
    <property type="protein sequence ID" value="OUI77883.1"/>
    <property type="molecule type" value="Genomic_DNA"/>
</dbReference>
<protein>
    <recommendedName>
        <fullName evidence="7">Nitroreductase domain-containing protein</fullName>
    </recommendedName>
</protein>
<dbReference type="InterPro" id="IPR000415">
    <property type="entry name" value="Nitroreductase-like"/>
</dbReference>
<evidence type="ECO:0000256" key="5">
    <source>
        <dbReference type="ARBA" id="ARBA00022857"/>
    </source>
</evidence>
<evidence type="ECO:0000313" key="8">
    <source>
        <dbReference type="EMBL" id="OUI77883.1"/>
    </source>
</evidence>
<keyword evidence="3" id="KW-0285">Flavoprotein</keyword>
<comment type="caution">
    <text evidence="8">The sequence shown here is derived from an EMBL/GenBank/DDBJ whole genome shotgun (WGS) entry which is preliminary data.</text>
</comment>
<keyword evidence="5" id="KW-0521">NADP</keyword>
<reference evidence="9" key="1">
    <citation type="submission" date="2014-06" db="EMBL/GenBank/DDBJ databases">
        <authorList>
            <person name="Winans N.J."/>
            <person name="Newell P.D."/>
            <person name="Douglas A.E."/>
        </authorList>
    </citation>
    <scope>NUCLEOTIDE SEQUENCE [LARGE SCALE GENOMIC DNA]</scope>
    <source>
        <strain evidence="9">DmL_052</strain>
    </source>
</reference>
<gene>
    <name evidence="8" type="ORF">HK18_00555</name>
</gene>
<feature type="domain" description="Nitroreductase" evidence="7">
    <location>
        <begin position="7"/>
        <end position="194"/>
    </location>
</feature>
<evidence type="ECO:0000256" key="4">
    <source>
        <dbReference type="ARBA" id="ARBA00022643"/>
    </source>
</evidence>
<comment type="similarity">
    <text evidence="2">Belongs to the nitroreductase family.</text>
</comment>
<dbReference type="AlphaFoldDB" id="A0A251ZT95"/>
<accession>A0A251ZT95</accession>
<dbReference type="Gene3D" id="3.40.109.10">
    <property type="entry name" value="NADH Oxidase"/>
    <property type="match status" value="1"/>
</dbReference>
<evidence type="ECO:0000256" key="1">
    <source>
        <dbReference type="ARBA" id="ARBA00001917"/>
    </source>
</evidence>